<dbReference type="InterPro" id="IPR006171">
    <property type="entry name" value="TOPRIM_dom"/>
</dbReference>
<dbReference type="Pfam" id="PF21175">
    <property type="entry name" value="RecR_C"/>
    <property type="match status" value="1"/>
</dbReference>
<dbReference type="GO" id="GO:0008270">
    <property type="term" value="F:zinc ion binding"/>
    <property type="evidence" value="ECO:0007669"/>
    <property type="project" value="UniProtKB-KW"/>
</dbReference>
<comment type="similarity">
    <text evidence="7">Belongs to the RecR family.</text>
</comment>
<evidence type="ECO:0000256" key="5">
    <source>
        <dbReference type="ARBA" id="ARBA00023172"/>
    </source>
</evidence>
<keyword evidence="4 7" id="KW-0862">Zinc</keyword>
<dbReference type="Proteomes" id="UP000248395">
    <property type="component" value="Unassembled WGS sequence"/>
</dbReference>
<evidence type="ECO:0000313" key="9">
    <source>
        <dbReference type="EMBL" id="PXX48700.1"/>
    </source>
</evidence>
<accession>A0A318JI34</accession>
<comment type="function">
    <text evidence="7">May play a role in DNA repair. It seems to be involved in an RecBC-independent recombinational process of DNA repair. It may act with RecF and RecO.</text>
</comment>
<comment type="caution">
    <text evidence="9">The sequence shown here is derived from an EMBL/GenBank/DDBJ whole genome shotgun (WGS) entry which is preliminary data.</text>
</comment>
<evidence type="ECO:0000313" key="10">
    <source>
        <dbReference type="Proteomes" id="UP000248395"/>
    </source>
</evidence>
<evidence type="ECO:0000256" key="6">
    <source>
        <dbReference type="ARBA" id="ARBA00023204"/>
    </source>
</evidence>
<dbReference type="Gene3D" id="1.10.8.420">
    <property type="entry name" value="RecR Domain 1"/>
    <property type="match status" value="1"/>
</dbReference>
<dbReference type="EMBL" id="QJKC01000006">
    <property type="protein sequence ID" value="PXX48700.1"/>
    <property type="molecule type" value="Genomic_DNA"/>
</dbReference>
<dbReference type="Pfam" id="PF21176">
    <property type="entry name" value="RecR_HhH"/>
    <property type="match status" value="1"/>
</dbReference>
<dbReference type="GO" id="GO:0006281">
    <property type="term" value="P:DNA repair"/>
    <property type="evidence" value="ECO:0007669"/>
    <property type="project" value="UniProtKB-UniRule"/>
</dbReference>
<feature type="zinc finger region" description="C4-type" evidence="7">
    <location>
        <begin position="57"/>
        <end position="72"/>
    </location>
</feature>
<sequence>MKNPPALDQLIAALKVLPGVGPKTAQRMAFHLLQRDKTGADKLARALDRALTRLTHCERCNTFSETPLCSICADPERRPDQLCVVEMPADLMTLEQAKCYQGLYFVLMGRISPLDNIGPKEVNLDKLMVRALDEVVEEVVIATNFTAEGEVTAHMIAELLKGRGPKVSRIARGMPVGGELEYVDLSTLAQAVYERKALTAQSDPSTPPG</sequence>
<dbReference type="PROSITE" id="PS50880">
    <property type="entry name" value="TOPRIM"/>
    <property type="match status" value="1"/>
</dbReference>
<dbReference type="Pfam" id="PF13662">
    <property type="entry name" value="Toprim_4"/>
    <property type="match status" value="1"/>
</dbReference>
<dbReference type="NCBIfam" id="TIGR00615">
    <property type="entry name" value="recR"/>
    <property type="match status" value="1"/>
</dbReference>
<keyword evidence="1 7" id="KW-0479">Metal-binding</keyword>
<dbReference type="RefSeq" id="WP_059287611.1">
    <property type="nucleotide sequence ID" value="NZ_LNQU01000290.1"/>
</dbReference>
<dbReference type="SMART" id="SM00493">
    <property type="entry name" value="TOPRIM"/>
    <property type="match status" value="1"/>
</dbReference>
<dbReference type="InterPro" id="IPR034137">
    <property type="entry name" value="TOPRIM_RecR"/>
</dbReference>
<protein>
    <recommendedName>
        <fullName evidence="7">Recombination protein RecR</fullName>
    </recommendedName>
</protein>
<keyword evidence="3 7" id="KW-0863">Zinc-finger</keyword>
<keyword evidence="2 7" id="KW-0227">DNA damage</keyword>
<evidence type="ECO:0000256" key="1">
    <source>
        <dbReference type="ARBA" id="ARBA00022723"/>
    </source>
</evidence>
<evidence type="ECO:0000259" key="8">
    <source>
        <dbReference type="PROSITE" id="PS50880"/>
    </source>
</evidence>
<keyword evidence="10" id="KW-1185">Reference proteome</keyword>
<dbReference type="InterPro" id="IPR023627">
    <property type="entry name" value="Rcmb_RecR"/>
</dbReference>
<dbReference type="CDD" id="cd01025">
    <property type="entry name" value="TOPRIM_recR"/>
    <property type="match status" value="1"/>
</dbReference>
<gene>
    <name evidence="7" type="primary">recR</name>
    <name evidence="9" type="ORF">DFR38_10671</name>
</gene>
<reference evidence="9 10" key="1">
    <citation type="submission" date="2018-05" db="EMBL/GenBank/DDBJ databases">
        <title>Genomic Encyclopedia of Type Strains, Phase IV (KMG-IV): sequencing the most valuable type-strain genomes for metagenomic binning, comparative biology and taxonomic classification.</title>
        <authorList>
            <person name="Goeker M."/>
        </authorList>
    </citation>
    <scope>NUCLEOTIDE SEQUENCE [LARGE SCALE GENOMIC DNA]</scope>
    <source>
        <strain evidence="9 10">DSM 25134</strain>
    </source>
</reference>
<evidence type="ECO:0000256" key="7">
    <source>
        <dbReference type="HAMAP-Rule" id="MF_00017"/>
    </source>
</evidence>
<proteinExistence type="inferred from homology"/>
<dbReference type="OrthoDB" id="9802672at2"/>
<evidence type="ECO:0000256" key="2">
    <source>
        <dbReference type="ARBA" id="ARBA00022763"/>
    </source>
</evidence>
<dbReference type="InterPro" id="IPR015967">
    <property type="entry name" value="Rcmb_RecR_Znf"/>
</dbReference>
<keyword evidence="5 7" id="KW-0233">DNA recombination</keyword>
<dbReference type="SUPFAM" id="SSF111304">
    <property type="entry name" value="Recombination protein RecR"/>
    <property type="match status" value="1"/>
</dbReference>
<feature type="domain" description="Toprim" evidence="8">
    <location>
        <begin position="80"/>
        <end position="175"/>
    </location>
</feature>
<dbReference type="Gene3D" id="3.40.1360.10">
    <property type="match status" value="1"/>
</dbReference>
<name>A0A318JI34_9NEIS</name>
<dbReference type="GO" id="GO:0006310">
    <property type="term" value="P:DNA recombination"/>
    <property type="evidence" value="ECO:0007669"/>
    <property type="project" value="UniProtKB-UniRule"/>
</dbReference>
<dbReference type="AlphaFoldDB" id="A0A318JI34"/>
<dbReference type="HAMAP" id="MF_00017">
    <property type="entry name" value="RecR"/>
    <property type="match status" value="1"/>
</dbReference>
<dbReference type="Pfam" id="PF02132">
    <property type="entry name" value="RecR_ZnF"/>
    <property type="match status" value="1"/>
</dbReference>
<keyword evidence="6 7" id="KW-0234">DNA repair</keyword>
<dbReference type="InterPro" id="IPR000093">
    <property type="entry name" value="DNA_Rcmb_RecR"/>
</dbReference>
<dbReference type="PANTHER" id="PTHR30446">
    <property type="entry name" value="RECOMBINATION PROTEIN RECR"/>
    <property type="match status" value="1"/>
</dbReference>
<evidence type="ECO:0000256" key="4">
    <source>
        <dbReference type="ARBA" id="ARBA00022833"/>
    </source>
</evidence>
<dbReference type="PANTHER" id="PTHR30446:SF0">
    <property type="entry name" value="RECOMBINATION PROTEIN RECR"/>
    <property type="match status" value="1"/>
</dbReference>
<organism evidence="9 10">
    <name type="scientific">Aquitalea magnusonii</name>
    <dbReference type="NCBI Taxonomy" id="332411"/>
    <lineage>
        <taxon>Bacteria</taxon>
        <taxon>Pseudomonadati</taxon>
        <taxon>Pseudomonadota</taxon>
        <taxon>Betaproteobacteria</taxon>
        <taxon>Neisseriales</taxon>
        <taxon>Chromobacteriaceae</taxon>
        <taxon>Aquitalea</taxon>
    </lineage>
</organism>
<dbReference type="GO" id="GO:0003677">
    <property type="term" value="F:DNA binding"/>
    <property type="evidence" value="ECO:0007669"/>
    <property type="project" value="UniProtKB-UniRule"/>
</dbReference>
<evidence type="ECO:0000256" key="3">
    <source>
        <dbReference type="ARBA" id="ARBA00022771"/>
    </source>
</evidence>